<gene>
    <name evidence="2" type="ORF">NP064_06825</name>
</gene>
<dbReference type="PRINTS" id="PR00420">
    <property type="entry name" value="RNGMNOXGNASE"/>
</dbReference>
<evidence type="ECO:0000259" key="1">
    <source>
        <dbReference type="Pfam" id="PF01494"/>
    </source>
</evidence>
<keyword evidence="2" id="KW-0503">Monooxygenase</keyword>
<dbReference type="Pfam" id="PF01494">
    <property type="entry name" value="FAD_binding_3"/>
    <property type="match status" value="1"/>
</dbReference>
<dbReference type="SUPFAM" id="SSF51905">
    <property type="entry name" value="FAD/NAD(P)-binding domain"/>
    <property type="match status" value="1"/>
</dbReference>
<dbReference type="EMBL" id="CP101988">
    <property type="protein sequence ID" value="UUI76593.1"/>
    <property type="molecule type" value="Genomic_DNA"/>
</dbReference>
<protein>
    <submittedName>
        <fullName evidence="2">FAD-dependent monooxygenase</fullName>
    </submittedName>
</protein>
<dbReference type="RefSeq" id="WP_227568876.1">
    <property type="nucleotide sequence ID" value="NZ_CP101988.1"/>
</dbReference>
<keyword evidence="2" id="KW-0560">Oxidoreductase</keyword>
<dbReference type="InterPro" id="IPR002938">
    <property type="entry name" value="FAD-bd"/>
</dbReference>
<dbReference type="Gene3D" id="3.50.50.60">
    <property type="entry name" value="FAD/NAD(P)-binding domain"/>
    <property type="match status" value="1"/>
</dbReference>
<organism evidence="2 3">
    <name type="scientific">Cellulomonas chengniuliangii</name>
    <dbReference type="NCBI Taxonomy" id="2968084"/>
    <lineage>
        <taxon>Bacteria</taxon>
        <taxon>Bacillati</taxon>
        <taxon>Actinomycetota</taxon>
        <taxon>Actinomycetes</taxon>
        <taxon>Micrococcales</taxon>
        <taxon>Cellulomonadaceae</taxon>
        <taxon>Cellulomonas</taxon>
    </lineage>
</organism>
<dbReference type="InterPro" id="IPR036188">
    <property type="entry name" value="FAD/NAD-bd_sf"/>
</dbReference>
<feature type="domain" description="FAD-binding" evidence="1">
    <location>
        <begin position="5"/>
        <end position="162"/>
    </location>
</feature>
<dbReference type="Proteomes" id="UP001316189">
    <property type="component" value="Chromosome"/>
</dbReference>
<dbReference type="GO" id="GO:0004497">
    <property type="term" value="F:monooxygenase activity"/>
    <property type="evidence" value="ECO:0007669"/>
    <property type="project" value="UniProtKB-KW"/>
</dbReference>
<sequence>MSPLVDVLVVGGGPVGLAAAIEARLAGLDVVVLEARRGVIDKACGEGLMPGAVRALERLGVRPMGFPLAGIAYVSGARRAEHRFADGPGLGARRTQLHVALAVRAVQLGVIVRHERVTRIEQGPATVSAGGVDARWLLACDGLHSRVRQLVGLDDRAAADRAVRRFGLRRHYRRAPWSDVVEVHWSRSSEAYVTPVGPDLVGVALLGPPGTGYQESLAGLPDLAARLRDAVPVGTLRGAGPLRQVARRRTAGRVRLVGDAAGYVDALTGEGIRVGLAQARAAVATLDEGPDAYEAAWSEATHDYRVLTSGLLRAAHSPLRAGIVPAAVALPRVYGAVVERLAR</sequence>
<dbReference type="InterPro" id="IPR050407">
    <property type="entry name" value="Geranylgeranyl_reductase"/>
</dbReference>
<dbReference type="PANTHER" id="PTHR42685:SF19">
    <property type="entry name" value="POSSIBLE OXIDOREDUCTASE"/>
    <property type="match status" value="1"/>
</dbReference>
<keyword evidence="3" id="KW-1185">Reference proteome</keyword>
<accession>A0ABY5L414</accession>
<proteinExistence type="predicted"/>
<name>A0ABY5L414_9CELL</name>
<evidence type="ECO:0000313" key="3">
    <source>
        <dbReference type="Proteomes" id="UP001316189"/>
    </source>
</evidence>
<dbReference type="PANTHER" id="PTHR42685">
    <property type="entry name" value="GERANYLGERANYL DIPHOSPHATE REDUCTASE"/>
    <property type="match status" value="1"/>
</dbReference>
<reference evidence="2 3" key="1">
    <citation type="submission" date="2022-07" db="EMBL/GenBank/DDBJ databases">
        <title>Novel species in genus cellulomonas.</title>
        <authorList>
            <person name="Ye L."/>
        </authorList>
    </citation>
    <scope>NUCLEOTIDE SEQUENCE [LARGE SCALE GENOMIC DNA]</scope>
    <source>
        <strain evidence="3">zg-Y338</strain>
    </source>
</reference>
<evidence type="ECO:0000313" key="2">
    <source>
        <dbReference type="EMBL" id="UUI76593.1"/>
    </source>
</evidence>